<dbReference type="Pfam" id="PF01408">
    <property type="entry name" value="GFO_IDH_MocA"/>
    <property type="match status" value="1"/>
</dbReference>
<protein>
    <submittedName>
        <fullName evidence="5">Uncharacterized protein</fullName>
    </submittedName>
</protein>
<evidence type="ECO:0000256" key="2">
    <source>
        <dbReference type="ARBA" id="ARBA00023002"/>
    </source>
</evidence>
<dbReference type="SUPFAM" id="SSF55347">
    <property type="entry name" value="Glyceraldehyde-3-phosphate dehydrogenase-like, C-terminal domain"/>
    <property type="match status" value="1"/>
</dbReference>
<organism evidence="5">
    <name type="scientific">marine metagenome</name>
    <dbReference type="NCBI Taxonomy" id="408172"/>
    <lineage>
        <taxon>unclassified sequences</taxon>
        <taxon>metagenomes</taxon>
        <taxon>ecological metagenomes</taxon>
    </lineage>
</organism>
<dbReference type="Pfam" id="PF22725">
    <property type="entry name" value="GFO_IDH_MocA_C3"/>
    <property type="match status" value="1"/>
</dbReference>
<feature type="domain" description="Gfo/Idh/MocA-like oxidoreductase N-terminal" evidence="3">
    <location>
        <begin position="2"/>
        <end position="117"/>
    </location>
</feature>
<sequence length="319" mass="35802">MEILVLGCSGVFLRRVLPALNSCAEITKIHVASKSKSHSLLDKKISGKLGIWFDDYSIAINSLCSDLVYISLPNHLHFIWAKKSLEAGLHVVIEKPATLKLSDAECLVDLSYKRNLCFAESTVWPFHPNIEIVKNNLIPFQDKPIVVDATFTVPAFKTDNFRNFPEFGGGAFNDMSAYAVSIGRVLFDDKPRSVSGELLSFDELTGIDTGFSVKMEFGKGKILQGVFGFGFDYKNTLEISGSSFLFELNRVFSPPPDIEINIKTKIDECCTDQFFKGDPYAKFFDSILATYKTKERLEWSELLLQDADLTYRLKSVVMP</sequence>
<keyword evidence="2" id="KW-0560">Oxidoreductase</keyword>
<accession>A0A381W7S0</accession>
<dbReference type="PANTHER" id="PTHR22604">
    <property type="entry name" value="OXIDOREDUCTASES"/>
    <property type="match status" value="1"/>
</dbReference>
<comment type="similarity">
    <text evidence="1">Belongs to the Gfo/Idh/MocA family.</text>
</comment>
<dbReference type="AlphaFoldDB" id="A0A381W7S0"/>
<feature type="domain" description="GFO/IDH/MocA-like oxidoreductase" evidence="4">
    <location>
        <begin position="145"/>
        <end position="242"/>
    </location>
</feature>
<evidence type="ECO:0000259" key="4">
    <source>
        <dbReference type="Pfam" id="PF22725"/>
    </source>
</evidence>
<dbReference type="InterPro" id="IPR055170">
    <property type="entry name" value="GFO_IDH_MocA-like_dom"/>
</dbReference>
<name>A0A381W7S0_9ZZZZ</name>
<reference evidence="5" key="1">
    <citation type="submission" date="2018-05" db="EMBL/GenBank/DDBJ databases">
        <authorList>
            <person name="Lanie J.A."/>
            <person name="Ng W.-L."/>
            <person name="Kazmierczak K.M."/>
            <person name="Andrzejewski T.M."/>
            <person name="Davidsen T.M."/>
            <person name="Wayne K.J."/>
            <person name="Tettelin H."/>
            <person name="Glass J.I."/>
            <person name="Rusch D."/>
            <person name="Podicherti R."/>
            <person name="Tsui H.-C.T."/>
            <person name="Winkler M.E."/>
        </authorList>
    </citation>
    <scope>NUCLEOTIDE SEQUENCE</scope>
</reference>
<evidence type="ECO:0000256" key="1">
    <source>
        <dbReference type="ARBA" id="ARBA00010928"/>
    </source>
</evidence>
<gene>
    <name evidence="5" type="ORF">METZ01_LOCUS101175</name>
</gene>
<dbReference type="GO" id="GO:0000166">
    <property type="term" value="F:nucleotide binding"/>
    <property type="evidence" value="ECO:0007669"/>
    <property type="project" value="InterPro"/>
</dbReference>
<dbReference type="Gene3D" id="3.30.360.10">
    <property type="entry name" value="Dihydrodipicolinate Reductase, domain 2"/>
    <property type="match status" value="1"/>
</dbReference>
<dbReference type="Gene3D" id="3.40.50.720">
    <property type="entry name" value="NAD(P)-binding Rossmann-like Domain"/>
    <property type="match status" value="1"/>
</dbReference>
<dbReference type="InterPro" id="IPR000683">
    <property type="entry name" value="Gfo/Idh/MocA-like_OxRdtase_N"/>
</dbReference>
<evidence type="ECO:0000313" key="5">
    <source>
        <dbReference type="EMBL" id="SVA48321.1"/>
    </source>
</evidence>
<evidence type="ECO:0000259" key="3">
    <source>
        <dbReference type="Pfam" id="PF01408"/>
    </source>
</evidence>
<dbReference type="GO" id="GO:0016491">
    <property type="term" value="F:oxidoreductase activity"/>
    <property type="evidence" value="ECO:0007669"/>
    <property type="project" value="UniProtKB-KW"/>
</dbReference>
<dbReference type="SUPFAM" id="SSF51735">
    <property type="entry name" value="NAD(P)-binding Rossmann-fold domains"/>
    <property type="match status" value="1"/>
</dbReference>
<proteinExistence type="inferred from homology"/>
<dbReference type="EMBL" id="UINC01010903">
    <property type="protein sequence ID" value="SVA48321.1"/>
    <property type="molecule type" value="Genomic_DNA"/>
</dbReference>
<dbReference type="InterPro" id="IPR050984">
    <property type="entry name" value="Gfo/Idh/MocA_domain"/>
</dbReference>
<dbReference type="InterPro" id="IPR036291">
    <property type="entry name" value="NAD(P)-bd_dom_sf"/>
</dbReference>
<dbReference type="PANTHER" id="PTHR22604:SF105">
    <property type="entry name" value="TRANS-1,2-DIHYDROBENZENE-1,2-DIOL DEHYDROGENASE"/>
    <property type="match status" value="1"/>
</dbReference>